<reference evidence="2" key="1">
    <citation type="submission" date="2022-03" db="EMBL/GenBank/DDBJ databases">
        <authorList>
            <person name="Alioto T."/>
            <person name="Alioto T."/>
            <person name="Gomez Garrido J."/>
        </authorList>
    </citation>
    <scope>NUCLEOTIDE SEQUENCE</scope>
</reference>
<feature type="compositionally biased region" description="Basic and acidic residues" evidence="1">
    <location>
        <begin position="114"/>
        <end position="150"/>
    </location>
</feature>
<dbReference type="EMBL" id="OW240923">
    <property type="protein sequence ID" value="CAH2326044.1"/>
    <property type="molecule type" value="Genomic_DNA"/>
</dbReference>
<organism evidence="2 3">
    <name type="scientific">Pelobates cultripes</name>
    <name type="common">Western spadefoot toad</name>
    <dbReference type="NCBI Taxonomy" id="61616"/>
    <lineage>
        <taxon>Eukaryota</taxon>
        <taxon>Metazoa</taxon>
        <taxon>Chordata</taxon>
        <taxon>Craniata</taxon>
        <taxon>Vertebrata</taxon>
        <taxon>Euteleostomi</taxon>
        <taxon>Amphibia</taxon>
        <taxon>Batrachia</taxon>
        <taxon>Anura</taxon>
        <taxon>Pelobatoidea</taxon>
        <taxon>Pelobatidae</taxon>
        <taxon>Pelobates</taxon>
    </lineage>
</organism>
<protein>
    <submittedName>
        <fullName evidence="2">Uncharacterized protein</fullName>
    </submittedName>
</protein>
<feature type="region of interest" description="Disordered" evidence="1">
    <location>
        <begin position="56"/>
        <end position="76"/>
    </location>
</feature>
<evidence type="ECO:0000313" key="2">
    <source>
        <dbReference type="EMBL" id="CAH2326044.1"/>
    </source>
</evidence>
<evidence type="ECO:0000256" key="1">
    <source>
        <dbReference type="SAM" id="MobiDB-lite"/>
    </source>
</evidence>
<evidence type="ECO:0000313" key="3">
    <source>
        <dbReference type="Proteomes" id="UP001295444"/>
    </source>
</evidence>
<feature type="region of interest" description="Disordered" evidence="1">
    <location>
        <begin position="114"/>
        <end position="151"/>
    </location>
</feature>
<sequence>MEREVIDIKKSKYLRDIRDYKLKQVRTFSKYNHQEKHSEIREGLQEPTIHKKVFDKETPRRNDHWRHGENRPPRENYHWRHGENRIYYHKPRNHYEQRSYSNWQNVKPRTKYSQYKDRYQEEKTYYDKERYERRPRYEKDRPQPDYKNEVKGNIPYYRSTQHRKDEPIATKNRFQVLDEFENQDFWRSRGKDRHKREDLPNTITPYKRRRNSSIEVLEEENMSKKEKLEILQRI</sequence>
<name>A0AAD1WXB7_PELCU</name>
<dbReference type="Proteomes" id="UP001295444">
    <property type="component" value="Chromosome 12"/>
</dbReference>
<proteinExistence type="predicted"/>
<gene>
    <name evidence="2" type="ORF">PECUL_23A027629</name>
</gene>
<dbReference type="AlphaFoldDB" id="A0AAD1WXB7"/>
<keyword evidence="3" id="KW-1185">Reference proteome</keyword>
<accession>A0AAD1WXB7</accession>